<sequence length="163" mass="17795">MAVEEEGSPANGHRSSARGTYAVGDRLDDGARSNDGCMRRRGFNDGGHCGISGGAEEIDEAGVASDSLRERSEEIDEAGNTATFAGNIGNLKFPKLKCSLSVDGRNSSSPLTSFTKKDWSAIHLNEMKPNQQELKKIKYWLPPKCSMSIYRKKNTIQFGCFDL</sequence>
<name>A0A0E0G3W7_ORYNI</name>
<reference evidence="2" key="2">
    <citation type="submission" date="2018-04" db="EMBL/GenBank/DDBJ databases">
        <title>OnivRS2 (Oryza nivara Reference Sequence Version 2).</title>
        <authorList>
            <person name="Zhang J."/>
            <person name="Kudrna D."/>
            <person name="Lee S."/>
            <person name="Talag J."/>
            <person name="Rajasekar S."/>
            <person name="Welchert J."/>
            <person name="Hsing Y.-I."/>
            <person name="Wing R.A."/>
        </authorList>
    </citation>
    <scope>NUCLEOTIDE SEQUENCE [LARGE SCALE GENOMIC DNA]</scope>
    <source>
        <strain evidence="2">SL10</strain>
    </source>
</reference>
<feature type="region of interest" description="Disordered" evidence="1">
    <location>
        <begin position="54"/>
        <end position="76"/>
    </location>
</feature>
<dbReference type="Gramene" id="ONIVA02G10640.1">
    <property type="protein sequence ID" value="ONIVA02G10640.1"/>
    <property type="gene ID" value="ONIVA02G10640"/>
</dbReference>
<evidence type="ECO:0000313" key="3">
    <source>
        <dbReference type="Proteomes" id="UP000006591"/>
    </source>
</evidence>
<feature type="region of interest" description="Disordered" evidence="1">
    <location>
        <begin position="1"/>
        <end position="39"/>
    </location>
</feature>
<proteinExistence type="predicted"/>
<dbReference type="AlphaFoldDB" id="A0A0E0G3W7"/>
<accession>A0A0E0G3W7</accession>
<dbReference type="HOGENOM" id="CLU_1629703_0_0_1"/>
<dbReference type="EnsemblPlants" id="ONIVA02G10640.1">
    <property type="protein sequence ID" value="ONIVA02G10640.1"/>
    <property type="gene ID" value="ONIVA02G10640"/>
</dbReference>
<evidence type="ECO:0000256" key="1">
    <source>
        <dbReference type="SAM" id="MobiDB-lite"/>
    </source>
</evidence>
<reference evidence="2" key="1">
    <citation type="submission" date="2015-04" db="UniProtKB">
        <authorList>
            <consortium name="EnsemblPlants"/>
        </authorList>
    </citation>
    <scope>IDENTIFICATION</scope>
    <source>
        <strain evidence="2">SL10</strain>
    </source>
</reference>
<keyword evidence="3" id="KW-1185">Reference proteome</keyword>
<protein>
    <submittedName>
        <fullName evidence="2">Uncharacterized protein</fullName>
    </submittedName>
</protein>
<dbReference type="Proteomes" id="UP000006591">
    <property type="component" value="Chromosome 2"/>
</dbReference>
<evidence type="ECO:0000313" key="2">
    <source>
        <dbReference type="EnsemblPlants" id="ONIVA02G10640.1"/>
    </source>
</evidence>
<organism evidence="2">
    <name type="scientific">Oryza nivara</name>
    <name type="common">Indian wild rice</name>
    <name type="synonym">Oryza sativa f. spontanea</name>
    <dbReference type="NCBI Taxonomy" id="4536"/>
    <lineage>
        <taxon>Eukaryota</taxon>
        <taxon>Viridiplantae</taxon>
        <taxon>Streptophyta</taxon>
        <taxon>Embryophyta</taxon>
        <taxon>Tracheophyta</taxon>
        <taxon>Spermatophyta</taxon>
        <taxon>Magnoliopsida</taxon>
        <taxon>Liliopsida</taxon>
        <taxon>Poales</taxon>
        <taxon>Poaceae</taxon>
        <taxon>BOP clade</taxon>
        <taxon>Oryzoideae</taxon>
        <taxon>Oryzeae</taxon>
        <taxon>Oryzinae</taxon>
        <taxon>Oryza</taxon>
    </lineage>
</organism>